<protein>
    <submittedName>
        <fullName evidence="2">Uncharacterized protein</fullName>
    </submittedName>
</protein>
<sequence>MTRVTACNALADHVYQFFKVSASGPAGAQPPPAPAATAAPVRPSTTHPTIFTNPKRNNGEIVTMLPVSSSALRRR</sequence>
<gene>
    <name evidence="2" type="ORF">DPPLL_31990</name>
</gene>
<name>A0ABM7WCX1_9BACT</name>
<evidence type="ECO:0000256" key="1">
    <source>
        <dbReference type="SAM" id="MobiDB-lite"/>
    </source>
</evidence>
<organism evidence="2 3">
    <name type="scientific">Desulfofustis limnaeus</name>
    <dbReference type="NCBI Taxonomy" id="2740163"/>
    <lineage>
        <taxon>Bacteria</taxon>
        <taxon>Pseudomonadati</taxon>
        <taxon>Thermodesulfobacteriota</taxon>
        <taxon>Desulfobulbia</taxon>
        <taxon>Desulfobulbales</taxon>
        <taxon>Desulfocapsaceae</taxon>
        <taxon>Desulfofustis</taxon>
    </lineage>
</organism>
<feature type="region of interest" description="Disordered" evidence="1">
    <location>
        <begin position="23"/>
        <end position="75"/>
    </location>
</feature>
<keyword evidence="3" id="KW-1185">Reference proteome</keyword>
<proteinExistence type="predicted"/>
<evidence type="ECO:0000313" key="2">
    <source>
        <dbReference type="EMBL" id="BDD88834.1"/>
    </source>
</evidence>
<feature type="compositionally biased region" description="Polar residues" evidence="1">
    <location>
        <begin position="43"/>
        <end position="56"/>
    </location>
</feature>
<dbReference type="EMBL" id="AP025516">
    <property type="protein sequence ID" value="BDD88834.1"/>
    <property type="molecule type" value="Genomic_DNA"/>
</dbReference>
<evidence type="ECO:0000313" key="3">
    <source>
        <dbReference type="Proteomes" id="UP000830055"/>
    </source>
</evidence>
<feature type="compositionally biased region" description="Polar residues" evidence="1">
    <location>
        <begin position="66"/>
        <end position="75"/>
    </location>
</feature>
<dbReference type="Proteomes" id="UP000830055">
    <property type="component" value="Chromosome"/>
</dbReference>
<reference evidence="2 3" key="1">
    <citation type="submission" date="2022-01" db="EMBL/GenBank/DDBJ databases">
        <title>Desulfofustis limnae sp. nov., a novel mesophilic sulfate-reducing bacterium isolated from marsh soil.</title>
        <authorList>
            <person name="Watanabe M."/>
            <person name="Takahashi A."/>
            <person name="Kojima H."/>
            <person name="Fukui M."/>
        </authorList>
    </citation>
    <scope>NUCLEOTIDE SEQUENCE [LARGE SCALE GENOMIC DNA]</scope>
    <source>
        <strain evidence="2 3">PPLL</strain>
    </source>
</reference>
<accession>A0ABM7WCX1</accession>